<gene>
    <name evidence="1" type="ORF">MEDL_31965</name>
</gene>
<dbReference type="Proteomes" id="UP000683360">
    <property type="component" value="Unassembled WGS sequence"/>
</dbReference>
<dbReference type="Pfam" id="PF05960">
    <property type="entry name" value="DUF885"/>
    <property type="match status" value="1"/>
</dbReference>
<name>A0A8S3SBP5_MYTED</name>
<protein>
    <submittedName>
        <fullName evidence="1">Uncharacterized protein</fullName>
    </submittedName>
</protein>
<dbReference type="InterPro" id="IPR010281">
    <property type="entry name" value="DUF885"/>
</dbReference>
<dbReference type="OrthoDB" id="5959877at2759"/>
<dbReference type="PANTHER" id="PTHR33361:SF2">
    <property type="entry name" value="DUF885 DOMAIN-CONTAINING PROTEIN"/>
    <property type="match status" value="1"/>
</dbReference>
<reference evidence="1" key="1">
    <citation type="submission" date="2021-03" db="EMBL/GenBank/DDBJ databases">
        <authorList>
            <person name="Bekaert M."/>
        </authorList>
    </citation>
    <scope>NUCLEOTIDE SEQUENCE</scope>
</reference>
<evidence type="ECO:0000313" key="2">
    <source>
        <dbReference type="Proteomes" id="UP000683360"/>
    </source>
</evidence>
<evidence type="ECO:0000313" key="1">
    <source>
        <dbReference type="EMBL" id="CAG2218451.1"/>
    </source>
</evidence>
<accession>A0A8S3SBP5</accession>
<dbReference type="PANTHER" id="PTHR33361">
    <property type="entry name" value="GLR0591 PROTEIN"/>
    <property type="match status" value="1"/>
</dbReference>
<proteinExistence type="predicted"/>
<organism evidence="1 2">
    <name type="scientific">Mytilus edulis</name>
    <name type="common">Blue mussel</name>
    <dbReference type="NCBI Taxonomy" id="6550"/>
    <lineage>
        <taxon>Eukaryota</taxon>
        <taxon>Metazoa</taxon>
        <taxon>Spiralia</taxon>
        <taxon>Lophotrochozoa</taxon>
        <taxon>Mollusca</taxon>
        <taxon>Bivalvia</taxon>
        <taxon>Autobranchia</taxon>
        <taxon>Pteriomorphia</taxon>
        <taxon>Mytilida</taxon>
        <taxon>Mytiloidea</taxon>
        <taxon>Mytilidae</taxon>
        <taxon>Mytilinae</taxon>
        <taxon>Mytilus</taxon>
    </lineage>
</organism>
<comment type="caution">
    <text evidence="1">The sequence shown here is derived from an EMBL/GenBank/DDBJ whole genome shotgun (WGS) entry which is preliminary data.</text>
</comment>
<dbReference type="AlphaFoldDB" id="A0A8S3SBP5"/>
<sequence>MQLFYNLTEIQIQWEDFIAKKHILIAKVAVERLGGKHMLDECKELRTKVLEKSTVPWNRRDYFVIEHDIIPESVKPIVLMDFMADNTNSYFDNFKNIIVRNLKDIDGILSYRHLSGSYNDLVLGRFSGEILRACRLVVDTGLHHYGWDRQKAVEYMMNYTAYARKQPEIEVDRYVTWPGQACAYKLGEIKIKELRKKAETSLGLLSCIILISVNTSLVQLPII</sequence>
<dbReference type="EMBL" id="CAJPWZ010001599">
    <property type="protein sequence ID" value="CAG2218451.1"/>
    <property type="molecule type" value="Genomic_DNA"/>
</dbReference>
<keyword evidence="2" id="KW-1185">Reference proteome</keyword>